<evidence type="ECO:0000256" key="9">
    <source>
        <dbReference type="ARBA" id="ARBA00023146"/>
    </source>
</evidence>
<dbReference type="SUPFAM" id="SSF47323">
    <property type="entry name" value="Anticodon-binding domain of a subclass of class I aminoacyl-tRNA synthetases"/>
    <property type="match status" value="1"/>
</dbReference>
<evidence type="ECO:0000256" key="11">
    <source>
        <dbReference type="HAMAP-Rule" id="MF_00123"/>
    </source>
</evidence>
<evidence type="ECO:0000313" key="15">
    <source>
        <dbReference type="EMBL" id="RZM84340.1"/>
    </source>
</evidence>
<dbReference type="InterPro" id="IPR005148">
    <property type="entry name" value="Arg-tRNA-synth_N"/>
</dbReference>
<dbReference type="GO" id="GO:0005737">
    <property type="term" value="C:cytoplasm"/>
    <property type="evidence" value="ECO:0007669"/>
    <property type="project" value="UniProtKB-SubCell"/>
</dbReference>
<dbReference type="Proteomes" id="UP000292345">
    <property type="component" value="Unassembled WGS sequence"/>
</dbReference>
<dbReference type="EC" id="6.1.1.19" evidence="11"/>
<evidence type="ECO:0000259" key="13">
    <source>
        <dbReference type="SMART" id="SM00836"/>
    </source>
</evidence>
<evidence type="ECO:0000256" key="6">
    <source>
        <dbReference type="ARBA" id="ARBA00022741"/>
    </source>
</evidence>
<comment type="catalytic activity">
    <reaction evidence="10 11">
        <text>tRNA(Arg) + L-arginine + ATP = L-arginyl-tRNA(Arg) + AMP + diphosphate</text>
        <dbReference type="Rhea" id="RHEA:20301"/>
        <dbReference type="Rhea" id="RHEA-COMP:9658"/>
        <dbReference type="Rhea" id="RHEA-COMP:9673"/>
        <dbReference type="ChEBI" id="CHEBI:30616"/>
        <dbReference type="ChEBI" id="CHEBI:32682"/>
        <dbReference type="ChEBI" id="CHEBI:33019"/>
        <dbReference type="ChEBI" id="CHEBI:78442"/>
        <dbReference type="ChEBI" id="CHEBI:78513"/>
        <dbReference type="ChEBI" id="CHEBI:456215"/>
        <dbReference type="EC" id="6.1.1.19"/>
    </reaction>
</comment>
<evidence type="ECO:0000256" key="7">
    <source>
        <dbReference type="ARBA" id="ARBA00022840"/>
    </source>
</evidence>
<comment type="similarity">
    <text evidence="2 11 12">Belongs to the class-I aminoacyl-tRNA synthetase family.</text>
</comment>
<dbReference type="PROSITE" id="PS00178">
    <property type="entry name" value="AA_TRNA_LIGASE_I"/>
    <property type="match status" value="1"/>
</dbReference>
<evidence type="ECO:0000259" key="14">
    <source>
        <dbReference type="SMART" id="SM01016"/>
    </source>
</evidence>
<dbReference type="Pfam" id="PF00750">
    <property type="entry name" value="tRNA-synt_1d"/>
    <property type="match status" value="1"/>
</dbReference>
<keyword evidence="7 11" id="KW-0067">ATP-binding</keyword>
<organism evidence="15 16">
    <name type="scientific">Pseudoalteromonas rubra</name>
    <dbReference type="NCBI Taxonomy" id="43658"/>
    <lineage>
        <taxon>Bacteria</taxon>
        <taxon>Pseudomonadati</taxon>
        <taxon>Pseudomonadota</taxon>
        <taxon>Gammaproteobacteria</taxon>
        <taxon>Alteromonadales</taxon>
        <taxon>Pseudoalteromonadaceae</taxon>
        <taxon>Pseudoalteromonas</taxon>
    </lineage>
</organism>
<dbReference type="HAMAP" id="MF_00123">
    <property type="entry name" value="Arg_tRNA_synth"/>
    <property type="match status" value="1"/>
</dbReference>
<evidence type="ECO:0000256" key="12">
    <source>
        <dbReference type="RuleBase" id="RU363038"/>
    </source>
</evidence>
<dbReference type="Gene3D" id="3.30.1360.70">
    <property type="entry name" value="Arginyl tRNA synthetase N-terminal domain"/>
    <property type="match status" value="1"/>
</dbReference>
<sequence length="580" mass="63777">MNIKSILIEKALSAMAAAGIPEGTNPAVTQSTRAQFGDYQINGAMGAAKALKTNPRELAQKIIDNLDVSDLAAKTEIAGPGFINIHLKPEFLATSLEAANQDAKLGVAEHAQAQNVVVDFSSPNLAKEMHVGHLRSTIIGDAVVRALEFRGDKVTRQNHVGDWGTQFGMLIAHLEDMLAQGIDLENVALADLETFYRDAKKRFDDEEGFSDKARDYVVKLQGGDAHCQKLWQLFIDTSVKHSEEVYKKLNVTLTRDDIMAESAYNDRLAGIIELLKEKNIAVEDQGAQVVFLDELANKDGEPSVFIVQKSGGGFLYATTDLAACDYRSNELGAERILIFVDARQSLHFNQVELTARKAGLLRDETSYEFCPFGTMMGSDGKPFKTRTGGTVKLAELLDEAVSRASEKLADRASELSEEARAEIARKVGIGAVKYADLSKHRTSDYIFNWDTMLSFEGATAPYLQYAYTRVRSIFRKAGVDSAALSGSISIVEPQEKALALKLLQLEEVLDLMIGEATPHVLCGYLYELASLYMTFYEACPILKDDVAAEVRESRLLLCNLVARTLHTGLELLGIEVMEQM</sequence>
<accession>A0A4Q7EJU8</accession>
<feature type="short sequence motif" description="'HIGH' region" evidence="11">
    <location>
        <begin position="123"/>
        <end position="133"/>
    </location>
</feature>
<comment type="subunit">
    <text evidence="3 11">Monomer.</text>
</comment>
<dbReference type="FunFam" id="1.10.730.10:FF:000006">
    <property type="entry name" value="Arginyl-tRNA synthetase 2, mitochondrial"/>
    <property type="match status" value="1"/>
</dbReference>
<dbReference type="Gene3D" id="3.40.50.620">
    <property type="entry name" value="HUPs"/>
    <property type="match status" value="1"/>
</dbReference>
<dbReference type="PANTHER" id="PTHR11956">
    <property type="entry name" value="ARGINYL-TRNA SYNTHETASE"/>
    <property type="match status" value="1"/>
</dbReference>
<dbReference type="InterPro" id="IPR036695">
    <property type="entry name" value="Arg-tRNA-synth_N_sf"/>
</dbReference>
<protein>
    <recommendedName>
        <fullName evidence="11">Arginine--tRNA ligase</fullName>
        <ecNumber evidence="11">6.1.1.19</ecNumber>
    </recommendedName>
    <alternativeName>
        <fullName evidence="11">Arginyl-tRNA synthetase</fullName>
        <shortName evidence="11">ArgRS</shortName>
    </alternativeName>
</protein>
<dbReference type="AlphaFoldDB" id="A0A4Q7EJU8"/>
<keyword evidence="6 11" id="KW-0547">Nucleotide-binding</keyword>
<name>A0A4Q7EJU8_9GAMM</name>
<dbReference type="SUPFAM" id="SSF52374">
    <property type="entry name" value="Nucleotidylyl transferase"/>
    <property type="match status" value="1"/>
</dbReference>
<dbReference type="SUPFAM" id="SSF55190">
    <property type="entry name" value="Arginyl-tRNA synthetase (ArgRS), N-terminal 'additional' domain"/>
    <property type="match status" value="1"/>
</dbReference>
<dbReference type="SMART" id="SM01016">
    <property type="entry name" value="Arg_tRNA_synt_N"/>
    <property type="match status" value="1"/>
</dbReference>
<comment type="caution">
    <text evidence="15">The sequence shown here is derived from an EMBL/GenBank/DDBJ whole genome shotgun (WGS) entry which is preliminary data.</text>
</comment>
<dbReference type="Pfam" id="PF03485">
    <property type="entry name" value="Arg_tRNA_synt_N"/>
    <property type="match status" value="1"/>
</dbReference>
<dbReference type="SMART" id="SM00836">
    <property type="entry name" value="DALR_1"/>
    <property type="match status" value="1"/>
</dbReference>
<dbReference type="InterPro" id="IPR009080">
    <property type="entry name" value="tRNAsynth_Ia_anticodon-bd"/>
</dbReference>
<dbReference type="Pfam" id="PF05746">
    <property type="entry name" value="DALR_1"/>
    <property type="match status" value="1"/>
</dbReference>
<dbReference type="InterPro" id="IPR014729">
    <property type="entry name" value="Rossmann-like_a/b/a_fold"/>
</dbReference>
<keyword evidence="4 11" id="KW-0963">Cytoplasm</keyword>
<dbReference type="GO" id="GO:0005524">
    <property type="term" value="F:ATP binding"/>
    <property type="evidence" value="ECO:0007669"/>
    <property type="project" value="UniProtKB-UniRule"/>
</dbReference>
<dbReference type="NCBIfam" id="TIGR00456">
    <property type="entry name" value="argS"/>
    <property type="match status" value="1"/>
</dbReference>
<dbReference type="Gene3D" id="1.10.730.10">
    <property type="entry name" value="Isoleucyl-tRNA Synthetase, Domain 1"/>
    <property type="match status" value="1"/>
</dbReference>
<dbReference type="InterPro" id="IPR008909">
    <property type="entry name" value="DALR_anticod-bd"/>
</dbReference>
<evidence type="ECO:0000256" key="10">
    <source>
        <dbReference type="ARBA" id="ARBA00049339"/>
    </source>
</evidence>
<dbReference type="InterPro" id="IPR001278">
    <property type="entry name" value="Arg-tRNA-ligase"/>
</dbReference>
<evidence type="ECO:0000256" key="2">
    <source>
        <dbReference type="ARBA" id="ARBA00005594"/>
    </source>
</evidence>
<dbReference type="GO" id="GO:0006420">
    <property type="term" value="P:arginyl-tRNA aminoacylation"/>
    <property type="evidence" value="ECO:0007669"/>
    <property type="project" value="UniProtKB-UniRule"/>
</dbReference>
<dbReference type="InterPro" id="IPR035684">
    <property type="entry name" value="ArgRS_core"/>
</dbReference>
<dbReference type="CDD" id="cd07956">
    <property type="entry name" value="Anticodon_Ia_Arg"/>
    <property type="match status" value="1"/>
</dbReference>
<evidence type="ECO:0000256" key="3">
    <source>
        <dbReference type="ARBA" id="ARBA00011245"/>
    </source>
</evidence>
<feature type="domain" description="DALR anticodon binding" evidence="13">
    <location>
        <begin position="463"/>
        <end position="580"/>
    </location>
</feature>
<evidence type="ECO:0000256" key="4">
    <source>
        <dbReference type="ARBA" id="ARBA00022490"/>
    </source>
</evidence>
<dbReference type="PANTHER" id="PTHR11956:SF5">
    <property type="entry name" value="ARGININE--TRNA LIGASE, CYTOPLASMIC"/>
    <property type="match status" value="1"/>
</dbReference>
<dbReference type="RefSeq" id="WP_130244295.1">
    <property type="nucleotide sequence ID" value="NZ_PPUZ01000010.1"/>
</dbReference>
<feature type="domain" description="Arginyl tRNA synthetase N-terminal" evidence="14">
    <location>
        <begin position="1"/>
        <end position="87"/>
    </location>
</feature>
<evidence type="ECO:0000313" key="16">
    <source>
        <dbReference type="Proteomes" id="UP000292345"/>
    </source>
</evidence>
<keyword evidence="5 11" id="KW-0436">Ligase</keyword>
<reference evidence="15 16" key="1">
    <citation type="submission" date="2018-01" db="EMBL/GenBank/DDBJ databases">
        <title>Co-occurrence of chitin degradation, pigmentation and bioactivity in marine Pseudoalteromonas.</title>
        <authorList>
            <person name="Paulsen S."/>
            <person name="Gram L."/>
            <person name="Machado H."/>
        </authorList>
    </citation>
    <scope>NUCLEOTIDE SEQUENCE [LARGE SCALE GENOMIC DNA]</scope>
    <source>
        <strain evidence="15 16">S1946</strain>
    </source>
</reference>
<dbReference type="GO" id="GO:0004814">
    <property type="term" value="F:arginine-tRNA ligase activity"/>
    <property type="evidence" value="ECO:0007669"/>
    <property type="project" value="UniProtKB-UniRule"/>
</dbReference>
<evidence type="ECO:0000256" key="8">
    <source>
        <dbReference type="ARBA" id="ARBA00022917"/>
    </source>
</evidence>
<dbReference type="FunFam" id="3.40.50.620:FF:000030">
    <property type="entry name" value="Arginine--tRNA ligase"/>
    <property type="match status" value="1"/>
</dbReference>
<dbReference type="CDD" id="cd00671">
    <property type="entry name" value="ArgRS_core"/>
    <property type="match status" value="1"/>
</dbReference>
<proteinExistence type="inferred from homology"/>
<comment type="subcellular location">
    <subcellularLocation>
        <location evidence="1 11">Cytoplasm</location>
    </subcellularLocation>
</comment>
<gene>
    <name evidence="11" type="primary">argS</name>
    <name evidence="15" type="ORF">C3B51_04310</name>
</gene>
<evidence type="ECO:0000256" key="1">
    <source>
        <dbReference type="ARBA" id="ARBA00004496"/>
    </source>
</evidence>
<dbReference type="InterPro" id="IPR001412">
    <property type="entry name" value="aa-tRNA-synth_I_CS"/>
</dbReference>
<dbReference type="EMBL" id="PPUZ01000010">
    <property type="protein sequence ID" value="RZM84340.1"/>
    <property type="molecule type" value="Genomic_DNA"/>
</dbReference>
<evidence type="ECO:0000256" key="5">
    <source>
        <dbReference type="ARBA" id="ARBA00022598"/>
    </source>
</evidence>
<keyword evidence="8 11" id="KW-0648">Protein biosynthesis</keyword>
<dbReference type="PRINTS" id="PR01038">
    <property type="entry name" value="TRNASYNTHARG"/>
</dbReference>
<keyword evidence="9 11" id="KW-0030">Aminoacyl-tRNA synthetase</keyword>